<proteinExistence type="predicted"/>
<organism evidence="1 2">
    <name type="scientific">Pseudomonas schmalbachii</name>
    <dbReference type="NCBI Taxonomy" id="2816993"/>
    <lineage>
        <taxon>Bacteria</taxon>
        <taxon>Pseudomonadati</taxon>
        <taxon>Pseudomonadota</taxon>
        <taxon>Gammaproteobacteria</taxon>
        <taxon>Pseudomonadales</taxon>
        <taxon>Pseudomonadaceae</taxon>
        <taxon>Pseudomonas</taxon>
    </lineage>
</organism>
<evidence type="ECO:0000313" key="2">
    <source>
        <dbReference type="Proteomes" id="UP000669060"/>
    </source>
</evidence>
<evidence type="ECO:0000313" key="1">
    <source>
        <dbReference type="EMBL" id="MBO3275762.1"/>
    </source>
</evidence>
<keyword evidence="2" id="KW-1185">Reference proteome</keyword>
<accession>A0ABS3TQ29</accession>
<sequence length="320" mass="36916">MLSKNTPSIETTKFINKKVNNLKKEFTEWLAHPNSKKLFLDDGKEEFGLYLKGEDNINLMGLASSEISHWHLMTYSHLALTGSSLDYQALALIARHTYASTMFDAELINKKKMTSGLLTTEASFNLSIAIISGWGKEFRALVRALHAGLDTKLLDLRITPKHDKGTLYRHFWFLVHLACEVEELTIDTSLYSYPKSLAPYDEVLADWKTTDLGKVSQMVQRMADFHAQHSREDSRGREVYEFENEERWLFPYEIFAFLRLREWLGLKNPHEFDHPLMQQPLGCLPCEPGIPLARPETPLLDQVIAKFNQQYPNSIPWPKD</sequence>
<gene>
    <name evidence="1" type="ORF">JFY56_11045</name>
</gene>
<protein>
    <recommendedName>
        <fullName evidence="3">ER-bound oxygenase mpaB/mpaB'/Rubber oxygenase catalytic domain-containing protein</fullName>
    </recommendedName>
</protein>
<comment type="caution">
    <text evidence="1">The sequence shown here is derived from an EMBL/GenBank/DDBJ whole genome shotgun (WGS) entry which is preliminary data.</text>
</comment>
<reference evidence="1 2" key="1">
    <citation type="submission" date="2020-12" db="EMBL/GenBank/DDBJ databases">
        <title>Pseudomonas schmalbachii sp. nov. isolated from millipede gut.</title>
        <authorList>
            <person name="Shelomi M."/>
        </authorList>
    </citation>
    <scope>NUCLEOTIDE SEQUENCE [LARGE SCALE GENOMIC DNA]</scope>
    <source>
        <strain evidence="1 2">Milli4</strain>
    </source>
</reference>
<dbReference type="EMBL" id="JAELYA010000003">
    <property type="protein sequence ID" value="MBO3275762.1"/>
    <property type="molecule type" value="Genomic_DNA"/>
</dbReference>
<dbReference type="RefSeq" id="WP_208313701.1">
    <property type="nucleotide sequence ID" value="NZ_JAELYA010000003.1"/>
</dbReference>
<dbReference type="Proteomes" id="UP000669060">
    <property type="component" value="Unassembled WGS sequence"/>
</dbReference>
<evidence type="ECO:0008006" key="3">
    <source>
        <dbReference type="Google" id="ProtNLM"/>
    </source>
</evidence>
<name>A0ABS3TQ29_9PSED</name>